<keyword evidence="5 10" id="KW-0349">Heme</keyword>
<dbReference type="PANTHER" id="PTHR34688:SF2">
    <property type="entry name" value="CYTOCHROME C6, CHLOROPLASTIC"/>
    <property type="match status" value="1"/>
</dbReference>
<keyword evidence="14" id="KW-1185">Reference proteome</keyword>
<dbReference type="AlphaFoldDB" id="A0A2P7MVM6"/>
<evidence type="ECO:0000256" key="9">
    <source>
        <dbReference type="ARBA" id="ARBA00023078"/>
    </source>
</evidence>
<evidence type="ECO:0000256" key="2">
    <source>
        <dbReference type="ARBA" id="ARBA00004518"/>
    </source>
</evidence>
<proteinExistence type="inferred from homology"/>
<dbReference type="SUPFAM" id="SSF46626">
    <property type="entry name" value="Cytochrome c"/>
    <property type="match status" value="1"/>
</dbReference>
<evidence type="ECO:0000256" key="7">
    <source>
        <dbReference type="ARBA" id="ARBA00022982"/>
    </source>
</evidence>
<dbReference type="GO" id="GO:0005506">
    <property type="term" value="F:iron ion binding"/>
    <property type="evidence" value="ECO:0007669"/>
    <property type="project" value="InterPro"/>
</dbReference>
<comment type="similarity">
    <text evidence="3">Belongs to the cytochrome c family. PetJ subfamily.</text>
</comment>
<organism evidence="13 14">
    <name type="scientific">Cyanobium usitatum str. Tous</name>
    <dbReference type="NCBI Taxonomy" id="2116684"/>
    <lineage>
        <taxon>Bacteria</taxon>
        <taxon>Bacillati</taxon>
        <taxon>Cyanobacteriota</taxon>
        <taxon>Cyanophyceae</taxon>
        <taxon>Synechococcales</taxon>
        <taxon>Prochlorococcaceae</taxon>
        <taxon>Cyanobium</taxon>
    </lineage>
</organism>
<dbReference type="Gene3D" id="1.10.760.10">
    <property type="entry name" value="Cytochrome c-like domain"/>
    <property type="match status" value="1"/>
</dbReference>
<evidence type="ECO:0000259" key="12">
    <source>
        <dbReference type="PROSITE" id="PS51007"/>
    </source>
</evidence>
<dbReference type="InterPro" id="IPR023655">
    <property type="entry name" value="Cyt_C6"/>
</dbReference>
<keyword evidence="7" id="KW-0249">Electron transport</keyword>
<evidence type="ECO:0000256" key="6">
    <source>
        <dbReference type="ARBA" id="ARBA00022723"/>
    </source>
</evidence>
<dbReference type="OrthoDB" id="5570429at2"/>
<protein>
    <submittedName>
        <fullName evidence="13">Cytochrome C6</fullName>
    </submittedName>
</protein>
<keyword evidence="9" id="KW-0793">Thylakoid</keyword>
<gene>
    <name evidence="13" type="ORF">C7K55_07815</name>
</gene>
<comment type="caution">
    <text evidence="13">The sequence shown here is derived from an EMBL/GenBank/DDBJ whole genome shotgun (WGS) entry which is preliminary data.</text>
</comment>
<dbReference type="PROSITE" id="PS51007">
    <property type="entry name" value="CYTC"/>
    <property type="match status" value="1"/>
</dbReference>
<evidence type="ECO:0000256" key="8">
    <source>
        <dbReference type="ARBA" id="ARBA00023004"/>
    </source>
</evidence>
<feature type="domain" description="Cytochrome c" evidence="12">
    <location>
        <begin position="34"/>
        <end position="114"/>
    </location>
</feature>
<name>A0A2P7MVM6_9CYAN</name>
<evidence type="ECO:0000256" key="1">
    <source>
        <dbReference type="ARBA" id="ARBA00002347"/>
    </source>
</evidence>
<dbReference type="GO" id="GO:0020037">
    <property type="term" value="F:heme binding"/>
    <property type="evidence" value="ECO:0007669"/>
    <property type="project" value="InterPro"/>
</dbReference>
<dbReference type="Pfam" id="PF13442">
    <property type="entry name" value="Cytochrome_CBB3"/>
    <property type="match status" value="1"/>
</dbReference>
<evidence type="ECO:0000256" key="3">
    <source>
        <dbReference type="ARBA" id="ARBA00009650"/>
    </source>
</evidence>
<dbReference type="InterPro" id="IPR036909">
    <property type="entry name" value="Cyt_c-like_dom_sf"/>
</dbReference>
<keyword evidence="11" id="KW-0732">Signal</keyword>
<keyword evidence="6 10" id="KW-0479">Metal-binding</keyword>
<feature type="chain" id="PRO_5015129243" evidence="11">
    <location>
        <begin position="34"/>
        <end position="121"/>
    </location>
</feature>
<dbReference type="Proteomes" id="UP000243002">
    <property type="component" value="Unassembled WGS sequence"/>
</dbReference>
<feature type="signal peptide" evidence="11">
    <location>
        <begin position="1"/>
        <end position="33"/>
    </location>
</feature>
<dbReference type="GO" id="GO:0031979">
    <property type="term" value="C:plasma membrane-derived thylakoid lumen"/>
    <property type="evidence" value="ECO:0007669"/>
    <property type="project" value="UniProtKB-SubCell"/>
</dbReference>
<dbReference type="PANTHER" id="PTHR34688">
    <property type="entry name" value="CYTOCHROME C6, CHLOROPLASTIC"/>
    <property type="match status" value="1"/>
</dbReference>
<evidence type="ECO:0000256" key="5">
    <source>
        <dbReference type="ARBA" id="ARBA00022617"/>
    </source>
</evidence>
<reference evidence="13 14" key="1">
    <citation type="journal article" date="2018" name="Environ. Microbiol.">
        <title>Ecological and genomic features of two widespread freshwater picocyanobacteria.</title>
        <authorList>
            <person name="Cabello-Yeves P.J."/>
            <person name="Picazo A."/>
            <person name="Camacho A."/>
            <person name="Callieri C."/>
            <person name="Rosselli R."/>
            <person name="Roda-Garcia J.J."/>
            <person name="Coutinho F.H."/>
            <person name="Rodriguez-Valera F."/>
        </authorList>
    </citation>
    <scope>NUCLEOTIDE SEQUENCE [LARGE SCALE GENOMIC DNA]</scope>
    <source>
        <strain evidence="13 14">Tous</strain>
    </source>
</reference>
<dbReference type="EMBL" id="PXXO01000007">
    <property type="protein sequence ID" value="PSJ05226.1"/>
    <property type="molecule type" value="Genomic_DNA"/>
</dbReference>
<dbReference type="GO" id="GO:0009055">
    <property type="term" value="F:electron transfer activity"/>
    <property type="evidence" value="ECO:0007669"/>
    <property type="project" value="InterPro"/>
</dbReference>
<keyword evidence="4" id="KW-0813">Transport</keyword>
<evidence type="ECO:0000313" key="14">
    <source>
        <dbReference type="Proteomes" id="UP000243002"/>
    </source>
</evidence>
<evidence type="ECO:0000256" key="4">
    <source>
        <dbReference type="ARBA" id="ARBA00022448"/>
    </source>
</evidence>
<sequence>MLQKLLRGLGLARLRWFAVVMAALVISAGPVWAAPAADGAELFANHCAGCHVNGGNIIRRGKNLHLAALERNGIDGPERIAVIAAAGQGQMSGYAAVLGEGGAEAVAGYVWQQAQLDWPKV</sequence>
<comment type="subcellular location">
    <subcellularLocation>
        <location evidence="2">Cellular thylakoid lumen</location>
    </subcellularLocation>
</comment>
<evidence type="ECO:0000313" key="13">
    <source>
        <dbReference type="EMBL" id="PSJ05226.1"/>
    </source>
</evidence>
<keyword evidence="8 10" id="KW-0408">Iron</keyword>
<comment type="function">
    <text evidence="1">Functions as an electron carrier between membrane-bound cytochrome b6-f and photosystem I in oxygenic photosynthesis.</text>
</comment>
<dbReference type="InterPro" id="IPR009056">
    <property type="entry name" value="Cyt_c-like_dom"/>
</dbReference>
<evidence type="ECO:0000256" key="10">
    <source>
        <dbReference type="PROSITE-ProRule" id="PRU00433"/>
    </source>
</evidence>
<accession>A0A2P7MVM6</accession>
<evidence type="ECO:0000256" key="11">
    <source>
        <dbReference type="SAM" id="SignalP"/>
    </source>
</evidence>